<accession>A0ABV6UGW7</accession>
<dbReference type="SUPFAM" id="SSF46785">
    <property type="entry name" value="Winged helix' DNA-binding domain"/>
    <property type="match status" value="1"/>
</dbReference>
<dbReference type="SUPFAM" id="SSF53335">
    <property type="entry name" value="S-adenosyl-L-methionine-dependent methyltransferases"/>
    <property type="match status" value="1"/>
</dbReference>
<comment type="caution">
    <text evidence="1">The sequence shown here is derived from an EMBL/GenBank/DDBJ whole genome shotgun (WGS) entry which is preliminary data.</text>
</comment>
<name>A0ABV6UGW7_9ACTN</name>
<keyword evidence="1" id="KW-0489">Methyltransferase</keyword>
<organism evidence="1 2">
    <name type="scientific">Streptacidiphilus cavernicola</name>
    <dbReference type="NCBI Taxonomy" id="3342716"/>
    <lineage>
        <taxon>Bacteria</taxon>
        <taxon>Bacillati</taxon>
        <taxon>Actinomycetota</taxon>
        <taxon>Actinomycetes</taxon>
        <taxon>Kitasatosporales</taxon>
        <taxon>Streptomycetaceae</taxon>
        <taxon>Streptacidiphilus</taxon>
    </lineage>
</organism>
<dbReference type="GO" id="GO:0008168">
    <property type="term" value="F:methyltransferase activity"/>
    <property type="evidence" value="ECO:0007669"/>
    <property type="project" value="UniProtKB-KW"/>
</dbReference>
<keyword evidence="1" id="KW-0808">Transferase</keyword>
<sequence>MTILTDDFERRLIDNTQPVRQFFLAQALHHAMHVGLFDALKKEPGATAETLAEQLGLDAYRTGGFLRYLRNEGYAVLEEGGWSISGKALEVLPFAPWYEMMVGGYAPSMDQLGDILADGTRFATRNTTKVGEGSCGIGAYDALPLVEQLLDPAMANRPETVVDLGCGDGSFLMDLLVAQPDLRGLGVEPNQGSVELGERRRAELGLEGRFDVVQGGAADALTLDLPENGRGICFMTAFVLQEVLQQEGPEFVENLLAQTFERYPEARWLVVEMDHKPLSPVMGSHGLAKTFYNPYFLIHHITEQRLETRTWWDELFERLGLTVEASANPDPRADSTGLQFGVLLSKKS</sequence>
<dbReference type="GO" id="GO:0032259">
    <property type="term" value="P:methylation"/>
    <property type="evidence" value="ECO:0007669"/>
    <property type="project" value="UniProtKB-KW"/>
</dbReference>
<dbReference type="Proteomes" id="UP001592528">
    <property type="component" value="Unassembled WGS sequence"/>
</dbReference>
<keyword evidence="2" id="KW-1185">Reference proteome</keyword>
<evidence type="ECO:0000313" key="2">
    <source>
        <dbReference type="Proteomes" id="UP001592528"/>
    </source>
</evidence>
<dbReference type="Gene3D" id="3.40.50.150">
    <property type="entry name" value="Vaccinia Virus protein VP39"/>
    <property type="match status" value="1"/>
</dbReference>
<dbReference type="InterPro" id="IPR029063">
    <property type="entry name" value="SAM-dependent_MTases_sf"/>
</dbReference>
<reference evidence="1 2" key="1">
    <citation type="submission" date="2024-09" db="EMBL/GenBank/DDBJ databases">
        <authorList>
            <person name="Lee S.D."/>
        </authorList>
    </citation>
    <scope>NUCLEOTIDE SEQUENCE [LARGE SCALE GENOMIC DNA]</scope>
    <source>
        <strain evidence="1 2">N1-5</strain>
    </source>
</reference>
<proteinExistence type="predicted"/>
<dbReference type="RefSeq" id="WP_030253652.1">
    <property type="nucleotide sequence ID" value="NZ_JBHEZZ010000002.1"/>
</dbReference>
<dbReference type="CDD" id="cd02440">
    <property type="entry name" value="AdoMet_MTases"/>
    <property type="match status" value="1"/>
</dbReference>
<dbReference type="InterPro" id="IPR036388">
    <property type="entry name" value="WH-like_DNA-bd_sf"/>
</dbReference>
<dbReference type="EMBL" id="JBHEZZ010000002">
    <property type="protein sequence ID" value="MFC1400705.1"/>
    <property type="molecule type" value="Genomic_DNA"/>
</dbReference>
<dbReference type="Gene3D" id="1.10.10.10">
    <property type="entry name" value="Winged helix-like DNA-binding domain superfamily/Winged helix DNA-binding domain"/>
    <property type="match status" value="1"/>
</dbReference>
<protein>
    <submittedName>
        <fullName evidence="1">2-ketoarginine methyltransferase</fullName>
    </submittedName>
</protein>
<gene>
    <name evidence="1" type="ORF">ACEZDJ_05330</name>
</gene>
<dbReference type="InterPro" id="IPR036390">
    <property type="entry name" value="WH_DNA-bd_sf"/>
</dbReference>
<evidence type="ECO:0000313" key="1">
    <source>
        <dbReference type="EMBL" id="MFC1400705.1"/>
    </source>
</evidence>